<sequence length="201" mass="18965">TPAPTAPGAPTNLVATPATVTAGSTVTITGKADAGTDVTVTAGSKTCTTVADNNGNFACDITTDTAGALTVTAVAANNIGTSPASAPITVDVTEVPSGSAVITVAPASLVAGTEATITVTGADAGAPVTVKVGTTTVCTTTVAENGTATCQWIPAEGGQTLTAEVVVDGNAMTVTKDVTVAPAGTPGDGDGAGSVASLFAS</sequence>
<comment type="caution">
    <text evidence="1">The sequence shown here is derived from an EMBL/GenBank/DDBJ whole genome shotgun (WGS) entry which is preliminary data.</text>
</comment>
<dbReference type="RefSeq" id="WP_378487529.1">
    <property type="nucleotide sequence ID" value="NZ_JBHUFB010000020.1"/>
</dbReference>
<proteinExistence type="predicted"/>
<dbReference type="EMBL" id="JBHUFB010000020">
    <property type="protein sequence ID" value="MFD1815082.1"/>
    <property type="molecule type" value="Genomic_DNA"/>
</dbReference>
<name>A0ABW4PBR2_9NOCA</name>
<reference evidence="2" key="1">
    <citation type="journal article" date="2019" name="Int. J. Syst. Evol. Microbiol.">
        <title>The Global Catalogue of Microorganisms (GCM) 10K type strain sequencing project: providing services to taxonomists for standard genome sequencing and annotation.</title>
        <authorList>
            <consortium name="The Broad Institute Genomics Platform"/>
            <consortium name="The Broad Institute Genome Sequencing Center for Infectious Disease"/>
            <person name="Wu L."/>
            <person name="Ma J."/>
        </authorList>
    </citation>
    <scope>NUCLEOTIDE SEQUENCE [LARGE SCALE GENOMIC DNA]</scope>
    <source>
        <strain evidence="2">DT72</strain>
    </source>
</reference>
<accession>A0ABW4PBR2</accession>
<dbReference type="Proteomes" id="UP001597286">
    <property type="component" value="Unassembled WGS sequence"/>
</dbReference>
<protein>
    <submittedName>
        <fullName evidence="1">Ig-like domain-containing protein</fullName>
    </submittedName>
</protein>
<organism evidence="1 2">
    <name type="scientific">Rhodococcus gannanensis</name>
    <dbReference type="NCBI Taxonomy" id="1960308"/>
    <lineage>
        <taxon>Bacteria</taxon>
        <taxon>Bacillati</taxon>
        <taxon>Actinomycetota</taxon>
        <taxon>Actinomycetes</taxon>
        <taxon>Mycobacteriales</taxon>
        <taxon>Nocardiaceae</taxon>
        <taxon>Rhodococcus</taxon>
    </lineage>
</organism>
<evidence type="ECO:0000313" key="1">
    <source>
        <dbReference type="EMBL" id="MFD1815082.1"/>
    </source>
</evidence>
<feature type="non-terminal residue" evidence="1">
    <location>
        <position position="1"/>
    </location>
</feature>
<dbReference type="InterPro" id="IPR013783">
    <property type="entry name" value="Ig-like_fold"/>
</dbReference>
<gene>
    <name evidence="1" type="ORF">ACFSJG_22925</name>
</gene>
<keyword evidence="2" id="KW-1185">Reference proteome</keyword>
<evidence type="ECO:0000313" key="2">
    <source>
        <dbReference type="Proteomes" id="UP001597286"/>
    </source>
</evidence>
<dbReference type="Gene3D" id="2.60.40.10">
    <property type="entry name" value="Immunoglobulins"/>
    <property type="match status" value="1"/>
</dbReference>